<keyword evidence="5" id="KW-1185">Reference proteome</keyword>
<dbReference type="InterPro" id="IPR003439">
    <property type="entry name" value="ABC_transporter-like_ATP-bd"/>
</dbReference>
<organism evidence="4 5">
    <name type="scientific">Papiliotrema laurentii</name>
    <name type="common">Cryptococcus laurentii</name>
    <dbReference type="NCBI Taxonomy" id="5418"/>
    <lineage>
        <taxon>Eukaryota</taxon>
        <taxon>Fungi</taxon>
        <taxon>Dikarya</taxon>
        <taxon>Basidiomycota</taxon>
        <taxon>Agaricomycotina</taxon>
        <taxon>Tremellomycetes</taxon>
        <taxon>Tremellales</taxon>
        <taxon>Rhynchogastremaceae</taxon>
        <taxon>Papiliotrema</taxon>
    </lineage>
</organism>
<keyword evidence="1" id="KW-0547">Nucleotide-binding</keyword>
<dbReference type="InterPro" id="IPR027417">
    <property type="entry name" value="P-loop_NTPase"/>
</dbReference>
<dbReference type="GO" id="GO:0042626">
    <property type="term" value="F:ATPase-coupled transmembrane transporter activity"/>
    <property type="evidence" value="ECO:0007669"/>
    <property type="project" value="TreeGrafter"/>
</dbReference>
<evidence type="ECO:0000313" key="5">
    <source>
        <dbReference type="Proteomes" id="UP001182556"/>
    </source>
</evidence>
<feature type="non-terminal residue" evidence="4">
    <location>
        <position position="226"/>
    </location>
</feature>
<evidence type="ECO:0000259" key="3">
    <source>
        <dbReference type="Pfam" id="PF00005"/>
    </source>
</evidence>
<dbReference type="Pfam" id="PF00005">
    <property type="entry name" value="ABC_tran"/>
    <property type="match status" value="1"/>
</dbReference>
<dbReference type="GO" id="GO:0005524">
    <property type="term" value="F:ATP binding"/>
    <property type="evidence" value="ECO:0007669"/>
    <property type="project" value="UniProtKB-KW"/>
</dbReference>
<accession>A0AAD9CZX8</accession>
<evidence type="ECO:0000313" key="4">
    <source>
        <dbReference type="EMBL" id="KAK1923478.1"/>
    </source>
</evidence>
<proteinExistence type="predicted"/>
<dbReference type="InterPro" id="IPR050173">
    <property type="entry name" value="ABC_transporter_C-like"/>
</dbReference>
<dbReference type="PANTHER" id="PTHR24223">
    <property type="entry name" value="ATP-BINDING CASSETTE SUB-FAMILY C"/>
    <property type="match status" value="1"/>
</dbReference>
<dbReference type="GO" id="GO:0016020">
    <property type="term" value="C:membrane"/>
    <property type="evidence" value="ECO:0007669"/>
    <property type="project" value="TreeGrafter"/>
</dbReference>
<feature type="domain" description="ABC transporter" evidence="3">
    <location>
        <begin position="1"/>
        <end position="149"/>
    </location>
</feature>
<evidence type="ECO:0000256" key="1">
    <source>
        <dbReference type="ARBA" id="ARBA00022741"/>
    </source>
</evidence>
<keyword evidence="2" id="KW-0067">ATP-binding</keyword>
<dbReference type="PANTHER" id="PTHR24223:SF415">
    <property type="entry name" value="FI20190P1"/>
    <property type="match status" value="1"/>
</dbReference>
<protein>
    <submittedName>
        <fullName evidence="4">P-loop containing nucleoside triphosphate hydrolase protein</fullName>
    </submittedName>
</protein>
<dbReference type="SUPFAM" id="SSF52540">
    <property type="entry name" value="P-loop containing nucleoside triphosphate hydrolases"/>
    <property type="match status" value="1"/>
</dbReference>
<dbReference type="Proteomes" id="UP001182556">
    <property type="component" value="Unassembled WGS sequence"/>
</dbReference>
<reference evidence="4" key="1">
    <citation type="submission" date="2023-02" db="EMBL/GenBank/DDBJ databases">
        <title>Identification and recombinant expression of a fungal hydrolase from Papiliotrema laurentii that hydrolyzes apple cutin and clears colloidal polyester polyurethane.</title>
        <authorList>
            <consortium name="DOE Joint Genome Institute"/>
            <person name="Roman V.A."/>
            <person name="Bojanowski C."/>
            <person name="Crable B.R."/>
            <person name="Wagner D.N."/>
            <person name="Hung C.S."/>
            <person name="Nadeau L.J."/>
            <person name="Schratz L."/>
            <person name="Haridas S."/>
            <person name="Pangilinan J."/>
            <person name="Lipzen A."/>
            <person name="Na H."/>
            <person name="Yan M."/>
            <person name="Ng V."/>
            <person name="Grigoriev I.V."/>
            <person name="Spatafora J.W."/>
            <person name="Barlow D."/>
            <person name="Biffinger J."/>
            <person name="Kelley-Loughnane N."/>
            <person name="Varaljay V.A."/>
            <person name="Crookes-Goodson W.J."/>
        </authorList>
    </citation>
    <scope>NUCLEOTIDE SEQUENCE</scope>
    <source>
        <strain evidence="4">5307AH</strain>
    </source>
</reference>
<evidence type="ECO:0000256" key="2">
    <source>
        <dbReference type="ARBA" id="ARBA00022840"/>
    </source>
</evidence>
<dbReference type="Gene3D" id="3.40.50.300">
    <property type="entry name" value="P-loop containing nucleotide triphosphate hydrolases"/>
    <property type="match status" value="1"/>
</dbReference>
<gene>
    <name evidence="4" type="ORF">DB88DRAFT_439150</name>
</gene>
<name>A0AAD9CZX8_PAPLA</name>
<sequence>TGAGKSSIAQALFRIVEPCGGAILVDGVNIQTLGLETLRTRLAVIPQDAFLFHGTVWYVSFPRDLRSMANHCRENMDPTGLHSDAELNHVLSLIHSSPRASQSLRDKFRLDAEVSPEGANNSAGEKQLLALMRALVRNCKVLLLDEATSSVDPETDALIQKIIQTQFANATLISIAHRLQTVAFYDRILCLDAGHVAEFDTPLALYDDPNTIFRSMCEKKVGLVGQ</sequence>
<comment type="caution">
    <text evidence="4">The sequence shown here is derived from an EMBL/GenBank/DDBJ whole genome shotgun (WGS) entry which is preliminary data.</text>
</comment>
<dbReference type="GO" id="GO:0016887">
    <property type="term" value="F:ATP hydrolysis activity"/>
    <property type="evidence" value="ECO:0007669"/>
    <property type="project" value="InterPro"/>
</dbReference>
<dbReference type="AlphaFoldDB" id="A0AAD9CZX8"/>
<keyword evidence="4" id="KW-0378">Hydrolase</keyword>
<dbReference type="EMBL" id="JAODAN010000006">
    <property type="protein sequence ID" value="KAK1923478.1"/>
    <property type="molecule type" value="Genomic_DNA"/>
</dbReference>